<keyword evidence="2" id="KW-1185">Reference proteome</keyword>
<evidence type="ECO:0000313" key="1">
    <source>
        <dbReference type="EMBL" id="GAL21157.1"/>
    </source>
</evidence>
<gene>
    <name evidence="1" type="ORF">JCM19235_432</name>
</gene>
<protein>
    <recommendedName>
        <fullName evidence="3">Succinylglutamate desuccinylase</fullName>
    </recommendedName>
</protein>
<dbReference type="STRING" id="990268.JCM19235_432"/>
<dbReference type="InterPro" id="IPR014955">
    <property type="entry name" value="DUF1826"/>
</dbReference>
<dbReference type="Proteomes" id="UP000029228">
    <property type="component" value="Unassembled WGS sequence"/>
</dbReference>
<reference evidence="1 2" key="1">
    <citation type="submission" date="2014-09" db="EMBL/GenBank/DDBJ databases">
        <title>Vibrio maritimus JCM 19235. (C45) whole genome shotgun sequence.</title>
        <authorList>
            <person name="Sawabe T."/>
            <person name="Meirelles P."/>
            <person name="Nakanishi M."/>
            <person name="Sayaka M."/>
            <person name="Hattori M."/>
            <person name="Ohkuma M."/>
        </authorList>
    </citation>
    <scope>NUCLEOTIDE SEQUENCE [LARGE SCALE GENOMIC DNA]</scope>
    <source>
        <strain evidence="2">JCM19235</strain>
    </source>
</reference>
<organism evidence="1 2">
    <name type="scientific">Vibrio maritimus</name>
    <dbReference type="NCBI Taxonomy" id="990268"/>
    <lineage>
        <taxon>Bacteria</taxon>
        <taxon>Pseudomonadati</taxon>
        <taxon>Pseudomonadota</taxon>
        <taxon>Gammaproteobacteria</taxon>
        <taxon>Vibrionales</taxon>
        <taxon>Vibrionaceae</taxon>
        <taxon>Vibrio</taxon>
    </lineage>
</organism>
<name>A0A090SP33_9VIBR</name>
<evidence type="ECO:0008006" key="3">
    <source>
        <dbReference type="Google" id="ProtNLM"/>
    </source>
</evidence>
<dbReference type="AlphaFoldDB" id="A0A090SP33"/>
<evidence type="ECO:0000313" key="2">
    <source>
        <dbReference type="Proteomes" id="UP000029228"/>
    </source>
</evidence>
<proteinExistence type="predicted"/>
<dbReference type="OrthoDB" id="5342505at2"/>
<dbReference type="EMBL" id="BBMR01000007">
    <property type="protein sequence ID" value="GAL21157.1"/>
    <property type="molecule type" value="Genomic_DNA"/>
</dbReference>
<accession>A0A090SP33</accession>
<dbReference type="Pfam" id="PF08856">
    <property type="entry name" value="DUF1826"/>
    <property type="match status" value="1"/>
</dbReference>
<reference evidence="1 2" key="2">
    <citation type="submission" date="2014-09" db="EMBL/GenBank/DDBJ databases">
        <authorList>
            <consortium name="NBRP consortium"/>
            <person name="Sawabe T."/>
            <person name="Meirelles P."/>
            <person name="Nakanishi M."/>
            <person name="Sayaka M."/>
            <person name="Hattori M."/>
            <person name="Ohkuma M."/>
        </authorList>
    </citation>
    <scope>NUCLEOTIDE SEQUENCE [LARGE SCALE GENOMIC DNA]</scope>
    <source>
        <strain evidence="2">JCM19235</strain>
    </source>
</reference>
<sequence length="232" mass="25276">MLRDSIAPLTSPTGSDLTPTDKQIVERLSTSGEHPTVLTDIYKESVNIAIWKRELSEDLQRSTNDFLAANPSFQKSLSVSPSEAFAALEYATDGSAPKALLQNIAELVDMFCCLFELDYAGLRLATLESAMCPRFHTDKVPCRLVTTYSGVATDWLEHDAVDRSKLGHGSNGLPDSKSGLYRNKTDVQRLTCGDVALLKGEKWIGNEGGGLVHRSPSVVSGENRLLLTLDFG</sequence>
<comment type="caution">
    <text evidence="1">The sequence shown here is derived from an EMBL/GenBank/DDBJ whole genome shotgun (WGS) entry which is preliminary data.</text>
</comment>